<evidence type="ECO:0000256" key="1">
    <source>
        <dbReference type="SAM" id="MobiDB-lite"/>
    </source>
</evidence>
<reference evidence="2 3" key="1">
    <citation type="submission" date="2024-03" db="EMBL/GenBank/DDBJ databases">
        <authorList>
            <consortium name="ELIXIR-Norway"/>
            <consortium name="Elixir Norway"/>
        </authorList>
    </citation>
    <scope>NUCLEOTIDE SEQUENCE [LARGE SCALE GENOMIC DNA]</scope>
</reference>
<feature type="compositionally biased region" description="Polar residues" evidence="1">
    <location>
        <begin position="51"/>
        <end position="69"/>
    </location>
</feature>
<protein>
    <submittedName>
        <fullName evidence="2">Uncharacterized protein</fullName>
    </submittedName>
</protein>
<dbReference type="Proteomes" id="UP001497522">
    <property type="component" value="Chromosome 1"/>
</dbReference>
<evidence type="ECO:0000313" key="2">
    <source>
        <dbReference type="EMBL" id="CAK9857102.1"/>
    </source>
</evidence>
<accession>A0ABP1A3Y2</accession>
<feature type="compositionally biased region" description="Polar residues" evidence="1">
    <location>
        <begin position="1"/>
        <end position="17"/>
    </location>
</feature>
<proteinExistence type="predicted"/>
<organism evidence="2 3">
    <name type="scientific">Sphagnum jensenii</name>
    <dbReference type="NCBI Taxonomy" id="128206"/>
    <lineage>
        <taxon>Eukaryota</taxon>
        <taxon>Viridiplantae</taxon>
        <taxon>Streptophyta</taxon>
        <taxon>Embryophyta</taxon>
        <taxon>Bryophyta</taxon>
        <taxon>Sphagnophytina</taxon>
        <taxon>Sphagnopsida</taxon>
        <taxon>Sphagnales</taxon>
        <taxon>Sphagnaceae</taxon>
        <taxon>Sphagnum</taxon>
    </lineage>
</organism>
<evidence type="ECO:0000313" key="3">
    <source>
        <dbReference type="Proteomes" id="UP001497522"/>
    </source>
</evidence>
<gene>
    <name evidence="2" type="ORF">CSSPJE1EN2_LOCUS97</name>
</gene>
<name>A0ABP1A3Y2_9BRYO</name>
<keyword evidence="3" id="KW-1185">Reference proteome</keyword>
<feature type="region of interest" description="Disordered" evidence="1">
    <location>
        <begin position="39"/>
        <end position="95"/>
    </location>
</feature>
<feature type="region of interest" description="Disordered" evidence="1">
    <location>
        <begin position="1"/>
        <end position="22"/>
    </location>
</feature>
<dbReference type="EMBL" id="OZ023702">
    <property type="protein sequence ID" value="CAK9857102.1"/>
    <property type="molecule type" value="Genomic_DNA"/>
</dbReference>
<sequence length="95" mass="10365">MWVATQKRQVNTHASVKSKSEKFAPLYENAAVSFSVHPHTRQPYIEVKGTSPRTASRSHAAPSYSSRSGPQPPASMVGGKKQEEEDPHLALAHVS</sequence>